<evidence type="ECO:0000313" key="3">
    <source>
        <dbReference type="EMBL" id="RYJ45093.1"/>
    </source>
</evidence>
<dbReference type="PANTHER" id="PTHR35535:SF1">
    <property type="entry name" value="HEAT SHOCK PROTEIN HSLJ"/>
    <property type="match status" value="1"/>
</dbReference>
<dbReference type="InterPro" id="IPR053147">
    <property type="entry name" value="Hsp_HslJ-like"/>
</dbReference>
<evidence type="ECO:0000259" key="2">
    <source>
        <dbReference type="Pfam" id="PF03724"/>
    </source>
</evidence>
<dbReference type="AlphaFoldDB" id="A0A444WGV9"/>
<name>A0A444WGV9_9FLAO</name>
<feature type="domain" description="DUF306" evidence="2">
    <location>
        <begin position="29"/>
        <end position="137"/>
    </location>
</feature>
<feature type="signal peptide" evidence="1">
    <location>
        <begin position="1"/>
        <end position="21"/>
    </location>
</feature>
<keyword evidence="4" id="KW-1185">Reference proteome</keyword>
<dbReference type="Gene3D" id="2.40.128.270">
    <property type="match status" value="1"/>
</dbReference>
<dbReference type="Proteomes" id="UP000289775">
    <property type="component" value="Unassembled WGS sequence"/>
</dbReference>
<keyword evidence="1" id="KW-0732">Signal</keyword>
<dbReference type="InterPro" id="IPR038670">
    <property type="entry name" value="HslJ-like_sf"/>
</dbReference>
<organism evidence="3 4">
    <name type="scientific">Flavobacterium beibuense</name>
    <dbReference type="NCBI Taxonomy" id="657326"/>
    <lineage>
        <taxon>Bacteria</taxon>
        <taxon>Pseudomonadati</taxon>
        <taxon>Bacteroidota</taxon>
        <taxon>Flavobacteriia</taxon>
        <taxon>Flavobacteriales</taxon>
        <taxon>Flavobacteriaceae</taxon>
        <taxon>Flavobacterium</taxon>
    </lineage>
</organism>
<dbReference type="PANTHER" id="PTHR35535">
    <property type="entry name" value="HEAT SHOCK PROTEIN HSLJ"/>
    <property type="match status" value="1"/>
</dbReference>
<dbReference type="InterPro" id="IPR005184">
    <property type="entry name" value="DUF306_Meta_HslJ"/>
</dbReference>
<evidence type="ECO:0000256" key="1">
    <source>
        <dbReference type="SAM" id="SignalP"/>
    </source>
</evidence>
<dbReference type="RefSeq" id="WP_129749894.1">
    <property type="nucleotide sequence ID" value="NZ_JUIW01000002.1"/>
</dbReference>
<keyword evidence="3" id="KW-0449">Lipoprotein</keyword>
<comment type="caution">
    <text evidence="3">The sequence shown here is derived from an EMBL/GenBank/DDBJ whole genome shotgun (WGS) entry which is preliminary data.</text>
</comment>
<dbReference type="EMBL" id="JUIW01000002">
    <property type="protein sequence ID" value="RYJ45093.1"/>
    <property type="molecule type" value="Genomic_DNA"/>
</dbReference>
<feature type="chain" id="PRO_5019070799" evidence="1">
    <location>
        <begin position="22"/>
        <end position="142"/>
    </location>
</feature>
<gene>
    <name evidence="3" type="ORF">NU09_0727</name>
</gene>
<dbReference type="Pfam" id="PF03724">
    <property type="entry name" value="META"/>
    <property type="match status" value="1"/>
</dbReference>
<accession>A0A444WGV9</accession>
<evidence type="ECO:0000313" key="4">
    <source>
        <dbReference type="Proteomes" id="UP000289775"/>
    </source>
</evidence>
<sequence>MKKIALSALVLFALICVVSCKCTQKASEAVLTNNSWELSMLNGKAPNPADFQRILPTVTFAADNTISGNGGCNGYRGTYTIGENGSFKTDKVVATKMYCEDAKGENEFFKALGKADKIKTEKNRIALLHEDKEVMVFVPKTE</sequence>
<reference evidence="3 4" key="1">
    <citation type="submission" date="2014-12" db="EMBL/GenBank/DDBJ databases">
        <title>Genome sequence of Flavobacterium beibuense RSKm HC5.</title>
        <authorList>
            <person name="Kim J.F."/>
            <person name="Song J.Y."/>
            <person name="Kwak M.-J."/>
            <person name="Lee S.-W."/>
        </authorList>
    </citation>
    <scope>NUCLEOTIDE SEQUENCE [LARGE SCALE GENOMIC DNA]</scope>
    <source>
        <strain evidence="3 4">RSKm HC5</strain>
    </source>
</reference>
<dbReference type="OrthoDB" id="880459at2"/>
<proteinExistence type="predicted"/>
<protein>
    <submittedName>
        <fullName evidence="3">Lipoprotein</fullName>
    </submittedName>
</protein>